<evidence type="ECO:0000256" key="1">
    <source>
        <dbReference type="SAM" id="Phobius"/>
    </source>
</evidence>
<comment type="caution">
    <text evidence="2">The sequence shown here is derived from an EMBL/GenBank/DDBJ whole genome shotgun (WGS) entry which is preliminary data.</text>
</comment>
<keyword evidence="3" id="KW-1185">Reference proteome</keyword>
<feature type="transmembrane region" description="Helical" evidence="1">
    <location>
        <begin position="50"/>
        <end position="70"/>
    </location>
</feature>
<feature type="transmembrane region" description="Helical" evidence="1">
    <location>
        <begin position="82"/>
        <end position="101"/>
    </location>
</feature>
<organism evidence="2 3">
    <name type="scientific">Ramlibacter pallidus</name>
    <dbReference type="NCBI Taxonomy" id="2780087"/>
    <lineage>
        <taxon>Bacteria</taxon>
        <taxon>Pseudomonadati</taxon>
        <taxon>Pseudomonadota</taxon>
        <taxon>Betaproteobacteria</taxon>
        <taxon>Burkholderiales</taxon>
        <taxon>Comamonadaceae</taxon>
        <taxon>Ramlibacter</taxon>
    </lineage>
</organism>
<protein>
    <submittedName>
        <fullName evidence="2">Uncharacterized protein</fullName>
    </submittedName>
</protein>
<keyword evidence="1" id="KW-1133">Transmembrane helix</keyword>
<keyword evidence="1" id="KW-0812">Transmembrane</keyword>
<evidence type="ECO:0000313" key="2">
    <source>
        <dbReference type="EMBL" id="MBE7367022.1"/>
    </source>
</evidence>
<sequence>MTPQQAVGLAGRLFAIWLALGALQSWLAARAVQAEGLPDAHWLQYSVPAVYWLAAVLLWFFPLSIAHRLVPRTRYEDRMVLPVQQLVTVACVVLGLAVVLLRALPALADYVAAAAFWLGAGQPLAAMDADRKAGLLVGAIELAAGLACMFKADAISRHVLPAPERERESAYATLSGDTQL</sequence>
<name>A0ABR9S1U9_9BURK</name>
<dbReference type="RefSeq" id="WP_193675662.1">
    <property type="nucleotide sequence ID" value="NZ_JADDIV010000002.1"/>
</dbReference>
<accession>A0ABR9S1U9</accession>
<reference evidence="2 3" key="1">
    <citation type="submission" date="2020-10" db="EMBL/GenBank/DDBJ databases">
        <title>Ramlibacter sp. HM2 16S ribosomal RNA gene Genome sequencing and assembly.</title>
        <authorList>
            <person name="Kang M."/>
        </authorList>
    </citation>
    <scope>NUCLEOTIDE SEQUENCE [LARGE SCALE GENOMIC DNA]</scope>
    <source>
        <strain evidence="2 3">HM2</strain>
    </source>
</reference>
<feature type="transmembrane region" description="Helical" evidence="1">
    <location>
        <begin position="133"/>
        <end position="152"/>
    </location>
</feature>
<dbReference type="Proteomes" id="UP000806285">
    <property type="component" value="Unassembled WGS sequence"/>
</dbReference>
<keyword evidence="1" id="KW-0472">Membrane</keyword>
<dbReference type="EMBL" id="JADDIV010000002">
    <property type="protein sequence ID" value="MBE7367022.1"/>
    <property type="molecule type" value="Genomic_DNA"/>
</dbReference>
<gene>
    <name evidence="2" type="ORF">IM787_05580</name>
</gene>
<proteinExistence type="predicted"/>
<evidence type="ECO:0000313" key="3">
    <source>
        <dbReference type="Proteomes" id="UP000806285"/>
    </source>
</evidence>